<proteinExistence type="predicted"/>
<dbReference type="Proteomes" id="UP001304071">
    <property type="component" value="Chromosome 1"/>
</dbReference>
<evidence type="ECO:0000256" key="1">
    <source>
        <dbReference type="SAM" id="SignalP"/>
    </source>
</evidence>
<dbReference type="EMBL" id="CP138203">
    <property type="protein sequence ID" value="WPC72597.1"/>
    <property type="molecule type" value="Genomic_DNA"/>
</dbReference>
<evidence type="ECO:0000313" key="3">
    <source>
        <dbReference type="Proteomes" id="UP001304071"/>
    </source>
</evidence>
<evidence type="ECO:0008006" key="4">
    <source>
        <dbReference type="Google" id="ProtNLM"/>
    </source>
</evidence>
<organism evidence="2 3">
    <name type="scientific">Vibrio porteresiae DSM 19223</name>
    <dbReference type="NCBI Taxonomy" id="1123496"/>
    <lineage>
        <taxon>Bacteria</taxon>
        <taxon>Pseudomonadati</taxon>
        <taxon>Pseudomonadota</taxon>
        <taxon>Gammaproteobacteria</taxon>
        <taxon>Vibrionales</taxon>
        <taxon>Vibrionaceae</taxon>
        <taxon>Vibrio</taxon>
    </lineage>
</organism>
<keyword evidence="3" id="KW-1185">Reference proteome</keyword>
<keyword evidence="1" id="KW-0732">Signal</keyword>
<name>A0ABZ0Q833_9VIBR</name>
<feature type="chain" id="PRO_5045269716" description="Sel1 repeat family protein" evidence="1">
    <location>
        <begin position="22"/>
        <end position="366"/>
    </location>
</feature>
<reference evidence="2 3" key="1">
    <citation type="submission" date="2023-11" db="EMBL/GenBank/DDBJ databases">
        <title>Plant-associative lifestyle of Vibrio porteresiae and its evolutionary dynamics.</title>
        <authorList>
            <person name="Rameshkumar N."/>
            <person name="Kirti K."/>
        </authorList>
    </citation>
    <scope>NUCLEOTIDE SEQUENCE [LARGE SCALE GENOMIC DNA]</scope>
    <source>
        <strain evidence="2 3">MSSRF30</strain>
    </source>
</reference>
<evidence type="ECO:0000313" key="2">
    <source>
        <dbReference type="EMBL" id="WPC72597.1"/>
    </source>
</evidence>
<sequence>MKFISIMIFISSLIFGNLCLANTDENRLPELNSAAWSSKLTPKELSQIRFDIYLFTSKGVPDSILKDFPKYIEDKDNIEMRYLYALSILYQYKFPSALKMIKELSIEGYPYAMESYGEERVCDLDKYKNACDENGYRNVLKKAYLDWVRKDPLVINMYYSAFVKTSKFRGYKDNYGNELSIEGEKILKEGTSLGCYRCSYELYNFYKSQEEKKITGAKSNAEYYYKSTKNIIIEAKSWYAGSVPNLECFTHESRRNYPVCLNDKEQKTLMYNLAKKGNIGAFDAMILYKNWNSDLSNDDRLYDYIRSDYDDSQFSKYTLPLYKKAIEINDGAGWGSHGYLGDISSWEKLYNDTHEQSFWKKLKKLL</sequence>
<dbReference type="RefSeq" id="WP_261892120.1">
    <property type="nucleotide sequence ID" value="NZ_AP024895.1"/>
</dbReference>
<feature type="signal peptide" evidence="1">
    <location>
        <begin position="1"/>
        <end position="21"/>
    </location>
</feature>
<accession>A0ABZ0Q833</accession>
<protein>
    <recommendedName>
        <fullName evidence="4">Sel1 repeat family protein</fullName>
    </recommendedName>
</protein>
<gene>
    <name evidence="2" type="ORF">R8Z52_10700</name>
</gene>